<evidence type="ECO:0000313" key="2">
    <source>
        <dbReference type="Proteomes" id="UP001321473"/>
    </source>
</evidence>
<dbReference type="Proteomes" id="UP001321473">
    <property type="component" value="Unassembled WGS sequence"/>
</dbReference>
<evidence type="ECO:0000313" key="1">
    <source>
        <dbReference type="EMBL" id="KAK8757473.1"/>
    </source>
</evidence>
<comment type="caution">
    <text evidence="1">The sequence shown here is derived from an EMBL/GenBank/DDBJ whole genome shotgun (WGS) entry which is preliminary data.</text>
</comment>
<gene>
    <name evidence="1" type="ORF">V5799_004890</name>
</gene>
<organism evidence="1 2">
    <name type="scientific">Amblyomma americanum</name>
    <name type="common">Lone star tick</name>
    <dbReference type="NCBI Taxonomy" id="6943"/>
    <lineage>
        <taxon>Eukaryota</taxon>
        <taxon>Metazoa</taxon>
        <taxon>Ecdysozoa</taxon>
        <taxon>Arthropoda</taxon>
        <taxon>Chelicerata</taxon>
        <taxon>Arachnida</taxon>
        <taxon>Acari</taxon>
        <taxon>Parasitiformes</taxon>
        <taxon>Ixodida</taxon>
        <taxon>Ixodoidea</taxon>
        <taxon>Ixodidae</taxon>
        <taxon>Amblyomminae</taxon>
        <taxon>Amblyomma</taxon>
    </lineage>
</organism>
<dbReference type="EMBL" id="JARKHS020035155">
    <property type="protein sequence ID" value="KAK8757473.1"/>
    <property type="molecule type" value="Genomic_DNA"/>
</dbReference>
<dbReference type="AlphaFoldDB" id="A0AAQ4D4T3"/>
<accession>A0AAQ4D4T3</accession>
<name>A0AAQ4D4T3_AMBAM</name>
<protein>
    <submittedName>
        <fullName evidence="1">Uncharacterized protein</fullName>
    </submittedName>
</protein>
<reference evidence="1 2" key="1">
    <citation type="journal article" date="2023" name="Arcadia Sci">
        <title>De novo assembly of a long-read Amblyomma americanum tick genome.</title>
        <authorList>
            <person name="Chou S."/>
            <person name="Poskanzer K.E."/>
            <person name="Rollins M."/>
            <person name="Thuy-Boun P.S."/>
        </authorList>
    </citation>
    <scope>NUCLEOTIDE SEQUENCE [LARGE SCALE GENOMIC DNA]</scope>
    <source>
        <strain evidence="1">F_SG_1</strain>
        <tissue evidence="1">Salivary glands</tissue>
    </source>
</reference>
<sequence length="88" mass="10298">MFAFNEREGLSLLFDNEATIRKKYCNVRKILNGVAYGIAVFDGDYDAMENNPCGENKNFRRLQLIRKLLDYVKKAENQHYPNDCWTVS</sequence>
<proteinExistence type="predicted"/>
<keyword evidence="2" id="KW-1185">Reference proteome</keyword>